<gene>
    <name evidence="1" type="ORF">WP8W18C01_37630</name>
</gene>
<dbReference type="EMBL" id="AP022227">
    <property type="protein sequence ID" value="BBT41422.1"/>
    <property type="molecule type" value="Genomic_DNA"/>
</dbReference>
<dbReference type="Proteomes" id="UP000515680">
    <property type="component" value="Chromosome"/>
</dbReference>
<organism evidence="1 2">
    <name type="scientific">Pseudomonas putida</name>
    <name type="common">Arthrobacter siderocapsulatus</name>
    <dbReference type="NCBI Taxonomy" id="303"/>
    <lineage>
        <taxon>Bacteria</taxon>
        <taxon>Pseudomonadati</taxon>
        <taxon>Pseudomonadota</taxon>
        <taxon>Gammaproteobacteria</taxon>
        <taxon>Pseudomonadales</taxon>
        <taxon>Pseudomonadaceae</taxon>
        <taxon>Pseudomonas</taxon>
    </lineage>
</organism>
<protein>
    <submittedName>
        <fullName evidence="1">Uncharacterized protein</fullName>
    </submittedName>
</protein>
<dbReference type="RefSeq" id="WP_182816088.1">
    <property type="nucleotide sequence ID" value="NZ_AP022227.1"/>
</dbReference>
<evidence type="ECO:0000313" key="2">
    <source>
        <dbReference type="Proteomes" id="UP000515680"/>
    </source>
</evidence>
<evidence type="ECO:0000313" key="1">
    <source>
        <dbReference type="EMBL" id="BBT41422.1"/>
    </source>
</evidence>
<name>A0A6S5TY33_PSEPU</name>
<accession>A0A6S5TY33</accession>
<sequence>MKDLLGGGVGGFVDKLIEVGPVKIDNPIVELAVGAAAVVGLLYAGHKILNDGKAAENVATAFGTNAKKDS</sequence>
<proteinExistence type="predicted"/>
<dbReference type="AlphaFoldDB" id="A0A6S5TY33"/>
<reference evidence="1 2" key="1">
    <citation type="submission" date="2019-12" db="EMBL/GenBank/DDBJ databases">
        <title>complete genome sequences of Pseudomonas putida str. WP8-W18-CRE-01 isolated from wastewater treatment plant effluent.</title>
        <authorList>
            <person name="Sekizuka T."/>
            <person name="Itokawa K."/>
            <person name="Yatsu K."/>
            <person name="Inamine Y."/>
            <person name="Kuroda M."/>
        </authorList>
    </citation>
    <scope>NUCLEOTIDE SEQUENCE [LARGE SCALE GENOMIC DNA]</scope>
    <source>
        <strain evidence="1 2">WP8-W18-CRE-01</strain>
    </source>
</reference>